<sequence>MSGLPDGWESDYDGRRWFYKYQPTGLIQYHFPKEGDEFPDFIDTFSPVPDLAPEERLESQQQIRRHASTATPSRLSPKKDDGAYGMSATARPVSMTWDGTFEEENTVFQPENFMYLGPGTYNDVSPLAEEEEEAARRVVAGGIEGRVDKSPSKGVSPMGSEKTTPAQGTAHAGPLTGDPVLVPSTVPEEVIHEMPVLEPQAPDPVGIIAEMPTYDTAQARIETHPPPIEMADHTVLAPIETAVSMMAELPERTSPVERKIDEPQLAPGSLRNYGGQMQPLRTAKSPAEETPAGFQAYKPRVSGNAADIPLNPALPRRSTFQPGEPLANASPIQPPDRGHAGTPNVLSPPQVPPKRPLDEPSQPQIPPKHMLDQPSQSNAPLSSFNNGTLAPAQQGELSHMPSVLKPARGKTPSQSGQLPQSQAPAPAQGHGYVPPAQGKHHPSMTPAQQQRLQEPRMGIQRINTVPDSLPSQRPQSTVPTGHQGLPLSTMSQQHPPKRPASVMPNMMGGQTQAANLPYRSPIESIPPTGLPRSATAGPTTQTPPYPIDNPPYPDDRPNRREAPYPEEPFVQKPMPVPGPDPISDPSFPGANNRRHSSFSSALISPDSRHGSMSFPLQTPSPMEQSRRASTNSSTNPNYTPSPVSQTSSSMHGFSPTPPSVPANQYQQGSYFTMQDVEGQGHSIAARDVLRKKSLSRGADARRSSIGSDSANAQRGSTGPQIPQGYNQGTQGLSRSKSLRQTSQGNVVPENQPSMAPTPPPQGQQGLGRIEEYDEVPSATVSRSSTMSVSPEMKKSSVASSVQPSPVTSRRASWQAESPKSAASSQFQGQMPQGYAGQPLPHGQAPQGAPIPVQNSKQLQRKPSLGKAPQPPGQQMPSRDPRVPQGMPLQQGPGPQGQPIQGQGLPPHGPQGQAPRPGQIFVQTQNAPRGPAPSDQAPGPTKLQKRSTYGPGTPTGQLLPQNQFPQGPIPGQMSPLGQQHPLQMNHPGQGPNGRIQPQVQIPQNQQPSMQPVMGKGSRPVSMQPPTSQSAGAKEGKEGKKWLRWLKGGSKSVSHSPTTPVISPPISPAVGRPTWGGGEYSQPAVWQPGQPVSAAPQPGFQGNMPPQSVQMPSLAGQMAPQPGQPLLQSGQLPPQPVQMQPQQRQMPPQRGQLPPQPAQLQSQPSHMAPGAGQAPPPVQPSARQAQHEPQPRPMGTVPVAMPSTAAPVTKSVATTGLSVAAPPRTESSNNMPHQQLPPLRQPSPVEPAYASRHSEHMTVPQNKAPEPPQPTQTFASNSLQPQLPDTRMSVSPLLPAVSPGLSDAEESSISRMSSQRRDSFSDAGSITTIEVAQAQPQPVLKPSIIQVHRRSTDMWRKSQEVQRNNDSHSSSDVTPRISSETTRIGLEPSAPTSAFQHKQPAVQPDSTPQVDVPKQNTTIASLTSKFVQPSVRIQQANKEQPAPLAPENNSPAYTKPGVPSKHNDPIKTIPNASQPPAAKPAAPAVEDKWAKKPIVDYSGGDWGEDDDWDY</sequence>
<dbReference type="EMBL" id="JAOQAZ010000018">
    <property type="protein sequence ID" value="KAJ4256645.1"/>
    <property type="molecule type" value="Genomic_DNA"/>
</dbReference>
<feature type="compositionally biased region" description="Polar residues" evidence="1">
    <location>
        <begin position="661"/>
        <end position="672"/>
    </location>
</feature>
<feature type="compositionally biased region" description="Low complexity" evidence="1">
    <location>
        <begin position="1468"/>
        <end position="1482"/>
    </location>
</feature>
<dbReference type="Proteomes" id="UP001152049">
    <property type="component" value="Unassembled WGS sequence"/>
</dbReference>
<feature type="compositionally biased region" description="Polar residues" evidence="1">
    <location>
        <begin position="953"/>
        <end position="964"/>
    </location>
</feature>
<feature type="region of interest" description="Disordered" evidence="1">
    <location>
        <begin position="145"/>
        <end position="179"/>
    </location>
</feature>
<feature type="region of interest" description="Disordered" evidence="1">
    <location>
        <begin position="1338"/>
        <end position="1508"/>
    </location>
</feature>
<name>A0A9W8RUG0_9HYPO</name>
<feature type="compositionally biased region" description="Basic and acidic residues" evidence="1">
    <location>
        <begin position="1483"/>
        <end position="1492"/>
    </location>
</feature>
<feature type="compositionally biased region" description="Polar residues" evidence="1">
    <location>
        <begin position="704"/>
        <end position="754"/>
    </location>
</feature>
<feature type="compositionally biased region" description="Low complexity" evidence="1">
    <location>
        <begin position="1050"/>
        <end position="1059"/>
    </location>
</feature>
<feature type="compositionally biased region" description="Pro residues" evidence="1">
    <location>
        <begin position="541"/>
        <end position="552"/>
    </location>
</feature>
<feature type="compositionally biased region" description="Low complexity" evidence="1">
    <location>
        <begin position="412"/>
        <end position="431"/>
    </location>
</feature>
<feature type="region of interest" description="Disordered" evidence="1">
    <location>
        <begin position="47"/>
        <end position="85"/>
    </location>
</feature>
<feature type="compositionally biased region" description="Polar residues" evidence="1">
    <location>
        <begin position="1269"/>
        <end position="1281"/>
    </location>
</feature>
<feature type="compositionally biased region" description="Polar residues" evidence="1">
    <location>
        <begin position="373"/>
        <end position="388"/>
    </location>
</feature>
<gene>
    <name evidence="2" type="ORF">NW762_008741</name>
</gene>
<accession>A0A9W8RUG0</accession>
<feature type="compositionally biased region" description="Polar residues" evidence="1">
    <location>
        <begin position="1402"/>
        <end position="1436"/>
    </location>
</feature>
<feature type="compositionally biased region" description="Low complexity" evidence="1">
    <location>
        <begin position="995"/>
        <end position="1010"/>
    </location>
</feature>
<feature type="compositionally biased region" description="Polar residues" evidence="1">
    <location>
        <begin position="1365"/>
        <end position="1380"/>
    </location>
</feature>
<evidence type="ECO:0000313" key="2">
    <source>
        <dbReference type="EMBL" id="KAJ4256645.1"/>
    </source>
</evidence>
<protein>
    <recommendedName>
        <fullName evidence="4">General RNA polymerase II transcription factor TAF12</fullName>
    </recommendedName>
</protein>
<evidence type="ECO:0000256" key="1">
    <source>
        <dbReference type="SAM" id="MobiDB-lite"/>
    </source>
</evidence>
<feature type="compositionally biased region" description="Low complexity" evidence="1">
    <location>
        <begin position="795"/>
        <end position="808"/>
    </location>
</feature>
<feature type="compositionally biased region" description="Basic and acidic residues" evidence="1">
    <location>
        <begin position="553"/>
        <end position="563"/>
    </location>
</feature>
<comment type="caution">
    <text evidence="2">The sequence shown here is derived from an EMBL/GenBank/DDBJ whole genome shotgun (WGS) entry which is preliminary data.</text>
</comment>
<organism evidence="2 3">
    <name type="scientific">Fusarium torreyae</name>
    <dbReference type="NCBI Taxonomy" id="1237075"/>
    <lineage>
        <taxon>Eukaryota</taxon>
        <taxon>Fungi</taxon>
        <taxon>Dikarya</taxon>
        <taxon>Ascomycota</taxon>
        <taxon>Pezizomycotina</taxon>
        <taxon>Sordariomycetes</taxon>
        <taxon>Hypocreomycetidae</taxon>
        <taxon>Hypocreales</taxon>
        <taxon>Nectriaceae</taxon>
        <taxon>Fusarium</taxon>
    </lineage>
</organism>
<feature type="compositionally biased region" description="Polar residues" evidence="1">
    <location>
        <begin position="809"/>
        <end position="830"/>
    </location>
</feature>
<feature type="compositionally biased region" description="Polar residues" evidence="1">
    <location>
        <begin position="461"/>
        <end position="494"/>
    </location>
</feature>
<dbReference type="OrthoDB" id="3439539at2759"/>
<feature type="compositionally biased region" description="Basic and acidic residues" evidence="1">
    <location>
        <begin position="1348"/>
        <end position="1364"/>
    </location>
</feature>
<feature type="compositionally biased region" description="Low complexity" evidence="1">
    <location>
        <begin position="883"/>
        <end position="914"/>
    </location>
</feature>
<keyword evidence="3" id="KW-1185">Reference proteome</keyword>
<evidence type="ECO:0000313" key="3">
    <source>
        <dbReference type="Proteomes" id="UP001152049"/>
    </source>
</evidence>
<feature type="compositionally biased region" description="Low complexity" evidence="1">
    <location>
        <begin position="1118"/>
        <end position="1171"/>
    </location>
</feature>
<evidence type="ECO:0008006" key="4">
    <source>
        <dbReference type="Google" id="ProtNLM"/>
    </source>
</evidence>
<feature type="compositionally biased region" description="Polar residues" evidence="1">
    <location>
        <begin position="778"/>
        <end position="788"/>
    </location>
</feature>
<feature type="compositionally biased region" description="Polar residues" evidence="1">
    <location>
        <begin position="614"/>
        <end position="651"/>
    </location>
</feature>
<reference evidence="2" key="1">
    <citation type="submission" date="2022-09" db="EMBL/GenBank/DDBJ databases">
        <title>Fusarium specimens isolated from Avocado Roots.</title>
        <authorList>
            <person name="Stajich J."/>
            <person name="Roper C."/>
            <person name="Heimlech-Rivalta G."/>
        </authorList>
    </citation>
    <scope>NUCLEOTIDE SEQUENCE</scope>
    <source>
        <strain evidence="2">CF00136</strain>
    </source>
</reference>
<feature type="region of interest" description="Disordered" evidence="1">
    <location>
        <begin position="264"/>
        <end position="1321"/>
    </location>
</feature>
<proteinExistence type="predicted"/>